<keyword evidence="1" id="KW-1133">Transmembrane helix</keyword>
<reference evidence="2 3" key="1">
    <citation type="submission" date="2016-01" db="EMBL/GenBank/DDBJ databases">
        <title>Genome sequencing of Roseivirga spongicola UST030701-084.</title>
        <authorList>
            <person name="Selvaratnam C."/>
            <person name="Thevarajoo S."/>
            <person name="Goh K.M."/>
            <person name="Ee R."/>
            <person name="Chan K.-G."/>
            <person name="Chong C.S."/>
        </authorList>
    </citation>
    <scope>NUCLEOTIDE SEQUENCE [LARGE SCALE GENOMIC DNA]</scope>
    <source>
        <strain evidence="2 3">UST030701-084</strain>
    </source>
</reference>
<accession>A0A150WXM8</accession>
<evidence type="ECO:0000313" key="2">
    <source>
        <dbReference type="EMBL" id="KYG71240.1"/>
    </source>
</evidence>
<protein>
    <submittedName>
        <fullName evidence="2">Uncharacterized protein</fullName>
    </submittedName>
</protein>
<keyword evidence="1" id="KW-0472">Membrane</keyword>
<dbReference type="AlphaFoldDB" id="A0A150WXM8"/>
<dbReference type="STRING" id="333140.AWW68_18705"/>
<name>A0A150WXM8_9BACT</name>
<proteinExistence type="predicted"/>
<keyword evidence="1" id="KW-0812">Transmembrane</keyword>
<feature type="transmembrane region" description="Helical" evidence="1">
    <location>
        <begin position="26"/>
        <end position="43"/>
    </location>
</feature>
<gene>
    <name evidence="2" type="ORF">AWW68_18705</name>
</gene>
<sequence length="189" mass="21619">METVGRIKMTISVFLTLNFWILERKITAVIFLFIFAFGSTACVERERDLKLDTFEFLEGNEVAIQFDELHVYPMNSFFFLDENQIQHSAGYNNDPIISNGVIQISPTASVIGTNQSGGLIIKDINFQEIGVSLKEGLEAFNEALGEERYIFRNENMLTTTGRLFISRTDNEPIRIRIPRAYPIIVDIIR</sequence>
<organism evidence="2 3">
    <name type="scientific">Roseivirga spongicola</name>
    <dbReference type="NCBI Taxonomy" id="333140"/>
    <lineage>
        <taxon>Bacteria</taxon>
        <taxon>Pseudomonadati</taxon>
        <taxon>Bacteroidota</taxon>
        <taxon>Cytophagia</taxon>
        <taxon>Cytophagales</taxon>
        <taxon>Roseivirgaceae</taxon>
        <taxon>Roseivirga</taxon>
    </lineage>
</organism>
<evidence type="ECO:0000313" key="3">
    <source>
        <dbReference type="Proteomes" id="UP000075606"/>
    </source>
</evidence>
<comment type="caution">
    <text evidence="2">The sequence shown here is derived from an EMBL/GenBank/DDBJ whole genome shotgun (WGS) entry which is preliminary data.</text>
</comment>
<keyword evidence="3" id="KW-1185">Reference proteome</keyword>
<evidence type="ECO:0000256" key="1">
    <source>
        <dbReference type="SAM" id="Phobius"/>
    </source>
</evidence>
<dbReference type="EMBL" id="LRPC01000033">
    <property type="protein sequence ID" value="KYG71240.1"/>
    <property type="molecule type" value="Genomic_DNA"/>
</dbReference>
<dbReference type="Proteomes" id="UP000075606">
    <property type="component" value="Unassembled WGS sequence"/>
</dbReference>